<dbReference type="RefSeq" id="WP_139166793.1">
    <property type="nucleotide sequence ID" value="NZ_FNGE01000037.1"/>
</dbReference>
<evidence type="ECO:0000313" key="1">
    <source>
        <dbReference type="EMBL" id="SDL90736.1"/>
    </source>
</evidence>
<evidence type="ECO:0000313" key="2">
    <source>
        <dbReference type="Proteomes" id="UP000199555"/>
    </source>
</evidence>
<sequence>MGNVEIRDGSPWWYLSPDIWVVPGSDPQGAPGVPVAGKPAFVWARLTNHAGFGIQNVQVDFFWAVPTPQITRASANPIGTAFADLAPAGQPGSEVEVLCLTPWPVVMVNGGHECLIAEARYPGSSVPASLAVFDPPTYSEMAQKNLTVLAASMMMMPLTITIDGLPRQEKLSRLVVEVGGEVDERALRSLGLPELRPLDGAVEAGLRDWPACLQEDEPTGDKKMELKVPRGGRAAVYLNIRAWEMRPEGYVLVNVLEFDGAGDRREPIGGCAFLVVHEEIARQKEAIR</sequence>
<accession>A0A1G9NVX2</accession>
<dbReference type="AlphaFoldDB" id="A0A1G9NVX2"/>
<gene>
    <name evidence="1" type="ORF">SAMN04487971_1378</name>
</gene>
<reference evidence="2" key="1">
    <citation type="submission" date="2016-10" db="EMBL/GenBank/DDBJ databases">
        <authorList>
            <person name="Varghese N."/>
            <person name="Submissions S."/>
        </authorList>
    </citation>
    <scope>NUCLEOTIDE SEQUENCE [LARGE SCALE GENOMIC DNA]</scope>
    <source>
        <strain evidence="2">CGMCC 1.7655</strain>
    </source>
</reference>
<dbReference type="EMBL" id="FNGE01000037">
    <property type="protein sequence ID" value="SDL90736.1"/>
    <property type="molecule type" value="Genomic_DNA"/>
</dbReference>
<dbReference type="OrthoDB" id="8417456at2"/>
<proteinExistence type="predicted"/>
<protein>
    <submittedName>
        <fullName evidence="1">Uncharacterized protein</fullName>
    </submittedName>
</protein>
<keyword evidence="2" id="KW-1185">Reference proteome</keyword>
<name>A0A1G9NVX2_9RHOB</name>
<dbReference type="Proteomes" id="UP000199555">
    <property type="component" value="Unassembled WGS sequence"/>
</dbReference>
<organism evidence="1 2">
    <name type="scientific">Paracoccus chinensis</name>
    <dbReference type="NCBI Taxonomy" id="525640"/>
    <lineage>
        <taxon>Bacteria</taxon>
        <taxon>Pseudomonadati</taxon>
        <taxon>Pseudomonadota</taxon>
        <taxon>Alphaproteobacteria</taxon>
        <taxon>Rhodobacterales</taxon>
        <taxon>Paracoccaceae</taxon>
        <taxon>Paracoccus</taxon>
    </lineage>
</organism>